<proteinExistence type="predicted"/>
<dbReference type="InterPro" id="IPR055945">
    <property type="entry name" value="DUF7523"/>
</dbReference>
<name>A0ABD5WQK6_9EURY</name>
<accession>A0ABD5WQK6</accession>
<dbReference type="EMBL" id="JBHSZH010000005">
    <property type="protein sequence ID" value="MFC7080369.1"/>
    <property type="molecule type" value="Genomic_DNA"/>
</dbReference>
<reference evidence="1 2" key="1">
    <citation type="journal article" date="2019" name="Int. J. Syst. Evol. Microbiol.">
        <title>The Global Catalogue of Microorganisms (GCM) 10K type strain sequencing project: providing services to taxonomists for standard genome sequencing and annotation.</title>
        <authorList>
            <consortium name="The Broad Institute Genomics Platform"/>
            <consortium name="The Broad Institute Genome Sequencing Center for Infectious Disease"/>
            <person name="Wu L."/>
            <person name="Ma J."/>
        </authorList>
    </citation>
    <scope>NUCLEOTIDE SEQUENCE [LARGE SCALE GENOMIC DNA]</scope>
    <source>
        <strain evidence="1 2">DT72</strain>
    </source>
</reference>
<evidence type="ECO:0008006" key="3">
    <source>
        <dbReference type="Google" id="ProtNLM"/>
    </source>
</evidence>
<protein>
    <recommendedName>
        <fullName evidence="3">ACT domain-containing protein</fullName>
    </recommendedName>
</protein>
<sequence length="178" mass="18310">MSLAEQTREAARRRPFLVAALRAGVVNYTAAARFLSEEVEGDTESIATALRRFAESLPDRETDARDARVSMRSGLGEVADADGAEDANDADPLLAVGGTALAPGAGSLTGVLASGDVDALTLAHALARLHAAGVEVRAAGVADGALLVAVERRDGPDAVRVVEDAVERVPETATPDAR</sequence>
<gene>
    <name evidence="1" type="ORF">ACFQJ6_09830</name>
</gene>
<keyword evidence="2" id="KW-1185">Reference proteome</keyword>
<organism evidence="1 2">
    <name type="scientific">Halorussus caseinilyticus</name>
    <dbReference type="NCBI Taxonomy" id="3034025"/>
    <lineage>
        <taxon>Archaea</taxon>
        <taxon>Methanobacteriati</taxon>
        <taxon>Methanobacteriota</taxon>
        <taxon>Stenosarchaea group</taxon>
        <taxon>Halobacteria</taxon>
        <taxon>Halobacteriales</taxon>
        <taxon>Haladaptataceae</taxon>
        <taxon>Halorussus</taxon>
    </lineage>
</organism>
<comment type="caution">
    <text evidence="1">The sequence shown here is derived from an EMBL/GenBank/DDBJ whole genome shotgun (WGS) entry which is preliminary data.</text>
</comment>
<dbReference type="Pfam" id="PF24367">
    <property type="entry name" value="DUF7523"/>
    <property type="match status" value="1"/>
</dbReference>
<dbReference type="AlphaFoldDB" id="A0ABD5WQK6"/>
<dbReference type="GeneID" id="79303003"/>
<dbReference type="RefSeq" id="WP_276281781.1">
    <property type="nucleotide sequence ID" value="NZ_CP119809.1"/>
</dbReference>
<evidence type="ECO:0000313" key="2">
    <source>
        <dbReference type="Proteomes" id="UP001596407"/>
    </source>
</evidence>
<evidence type="ECO:0000313" key="1">
    <source>
        <dbReference type="EMBL" id="MFC7080369.1"/>
    </source>
</evidence>
<dbReference type="Proteomes" id="UP001596407">
    <property type="component" value="Unassembled WGS sequence"/>
</dbReference>